<feature type="region of interest" description="Disordered" evidence="2">
    <location>
        <begin position="1"/>
        <end position="20"/>
    </location>
</feature>
<dbReference type="InterPro" id="IPR009459">
    <property type="entry name" value="MucBP_dom"/>
</dbReference>
<dbReference type="SUPFAM" id="SSF55797">
    <property type="entry name" value="PR-1-like"/>
    <property type="match status" value="1"/>
</dbReference>
<evidence type="ECO:0000256" key="1">
    <source>
        <dbReference type="ARBA" id="ARBA00022737"/>
    </source>
</evidence>
<evidence type="ECO:0000259" key="3">
    <source>
        <dbReference type="Pfam" id="PF00188"/>
    </source>
</evidence>
<feature type="domain" description="SCP" evidence="3">
    <location>
        <begin position="182"/>
        <end position="297"/>
    </location>
</feature>
<dbReference type="InterPro" id="IPR014044">
    <property type="entry name" value="CAP_dom"/>
</dbReference>
<evidence type="ECO:0000256" key="2">
    <source>
        <dbReference type="SAM" id="MobiDB-lite"/>
    </source>
</evidence>
<accession>A0A0R2FPJ2</accession>
<dbReference type="EMBL" id="JQAZ01000001">
    <property type="protein sequence ID" value="KRN33896.1"/>
    <property type="molecule type" value="Genomic_DNA"/>
</dbReference>
<dbReference type="AlphaFoldDB" id="A0A0R2FPJ2"/>
<sequence>MAQKEQHQEETVYNPDGSKTVVFANDPQRTAVEYTTTVQYLDQDGTAVRPEQTYQTRVGHWLNLQAPAVAGYVIESGRMRRLQVRHDQTITFRYQQLHPTVEVRFEFLNEKGEPIHKAVVREEPLDSTLHITAPAIVDYDLTDETQRTVTVTAKMSPEVFHYHRHIIPLELNMSLVSSQMIEAINQFRAEKQLSQLTINMHLQTLSYVRADTQRKNHVLDDHEGLRPSLQVAGYKGQVAEGIDRSWLGTSEIQTAQQLLDRWRKDPTKYAQLIQPDYDEIGLTILADSDGRREWVAVEYGTKTK</sequence>
<evidence type="ECO:0008006" key="9">
    <source>
        <dbReference type="Google" id="ProtNLM"/>
    </source>
</evidence>
<dbReference type="Pfam" id="PF00188">
    <property type="entry name" value="CAP"/>
    <property type="match status" value="1"/>
</dbReference>
<keyword evidence="1" id="KW-0677">Repeat</keyword>
<dbReference type="Proteomes" id="UP000051751">
    <property type="component" value="Unassembled WGS sequence"/>
</dbReference>
<evidence type="ECO:0000313" key="5">
    <source>
        <dbReference type="EMBL" id="KRN29574.1"/>
    </source>
</evidence>
<feature type="domain" description="MucBP" evidence="4">
    <location>
        <begin position="37"/>
        <end position="95"/>
    </location>
</feature>
<feature type="compositionally biased region" description="Basic and acidic residues" evidence="2">
    <location>
        <begin position="1"/>
        <end position="10"/>
    </location>
</feature>
<gene>
    <name evidence="5" type="ORF">IV38_GL000460</name>
    <name evidence="6" type="ORF">IV40_GL000208</name>
</gene>
<evidence type="ECO:0000313" key="8">
    <source>
        <dbReference type="Proteomes" id="UP000051751"/>
    </source>
</evidence>
<dbReference type="PATRIC" id="fig|81857.3.peg.464"/>
<evidence type="ECO:0000313" key="7">
    <source>
        <dbReference type="Proteomes" id="UP000051645"/>
    </source>
</evidence>
<dbReference type="Gene3D" id="3.40.33.10">
    <property type="entry name" value="CAP"/>
    <property type="match status" value="1"/>
</dbReference>
<dbReference type="InterPro" id="IPR035940">
    <property type="entry name" value="CAP_sf"/>
</dbReference>
<comment type="caution">
    <text evidence="5">The sequence shown here is derived from an EMBL/GenBank/DDBJ whole genome shotgun (WGS) entry which is preliminary data.</text>
</comment>
<keyword evidence="7" id="KW-1185">Reference proteome</keyword>
<organism evidence="5 8">
    <name type="scientific">Lactobacillus selangorensis</name>
    <dbReference type="NCBI Taxonomy" id="81857"/>
    <lineage>
        <taxon>Bacteria</taxon>
        <taxon>Bacillati</taxon>
        <taxon>Bacillota</taxon>
        <taxon>Bacilli</taxon>
        <taxon>Lactobacillales</taxon>
        <taxon>Lactobacillaceae</taxon>
        <taxon>Lactobacillus</taxon>
    </lineage>
</organism>
<reference evidence="7 8" key="1">
    <citation type="journal article" date="2015" name="Genome Announc.">
        <title>Expanding the biotechnology potential of lactobacilli through comparative genomics of 213 strains and associated genera.</title>
        <authorList>
            <person name="Sun Z."/>
            <person name="Harris H.M."/>
            <person name="McCann A."/>
            <person name="Guo C."/>
            <person name="Argimon S."/>
            <person name="Zhang W."/>
            <person name="Yang X."/>
            <person name="Jeffery I.B."/>
            <person name="Cooney J.C."/>
            <person name="Kagawa T.F."/>
            <person name="Liu W."/>
            <person name="Song Y."/>
            <person name="Salvetti E."/>
            <person name="Wrobel A."/>
            <person name="Rasinkangas P."/>
            <person name="Parkhill J."/>
            <person name="Rea M.C."/>
            <person name="O'Sullivan O."/>
            <person name="Ritari J."/>
            <person name="Douillard F.P."/>
            <person name="Paul Ross R."/>
            <person name="Yang R."/>
            <person name="Briner A.E."/>
            <person name="Felis G.E."/>
            <person name="de Vos W.M."/>
            <person name="Barrangou R."/>
            <person name="Klaenhammer T.R."/>
            <person name="Caufield P.W."/>
            <person name="Cui Y."/>
            <person name="Zhang H."/>
            <person name="O'Toole P.W."/>
        </authorList>
    </citation>
    <scope>NUCLEOTIDE SEQUENCE [LARGE SCALE GENOMIC DNA]</scope>
    <source>
        <strain evidence="5 8">ATCC BAA-66</strain>
        <strain evidence="6 7">DSM 13344</strain>
    </source>
</reference>
<proteinExistence type="predicted"/>
<dbReference type="Proteomes" id="UP000051645">
    <property type="component" value="Unassembled WGS sequence"/>
</dbReference>
<evidence type="ECO:0000259" key="4">
    <source>
        <dbReference type="Pfam" id="PF06458"/>
    </source>
</evidence>
<protein>
    <recommendedName>
        <fullName evidence="9">SCP domain-containing protein</fullName>
    </recommendedName>
</protein>
<dbReference type="Pfam" id="PF06458">
    <property type="entry name" value="MucBP"/>
    <property type="match status" value="1"/>
</dbReference>
<dbReference type="RefSeq" id="WP_057768512.1">
    <property type="nucleotide sequence ID" value="NZ_JQAT01000001.1"/>
</dbReference>
<dbReference type="STRING" id="81857.IV38_GL000460"/>
<name>A0A0R2FPJ2_9LACO</name>
<dbReference type="EMBL" id="JQAT01000001">
    <property type="protein sequence ID" value="KRN29574.1"/>
    <property type="molecule type" value="Genomic_DNA"/>
</dbReference>
<evidence type="ECO:0000313" key="6">
    <source>
        <dbReference type="EMBL" id="KRN33896.1"/>
    </source>
</evidence>